<reference evidence="1" key="1">
    <citation type="submission" date="2018-06" db="EMBL/GenBank/DDBJ databases">
        <authorList>
            <person name="Zhirakovskaya E."/>
        </authorList>
    </citation>
    <scope>NUCLEOTIDE SEQUENCE</scope>
</reference>
<protein>
    <recommendedName>
        <fullName evidence="2">Alginate export domain-containing protein</fullName>
    </recommendedName>
</protein>
<organism evidence="1">
    <name type="scientific">hydrothermal vent metagenome</name>
    <dbReference type="NCBI Taxonomy" id="652676"/>
    <lineage>
        <taxon>unclassified sequences</taxon>
        <taxon>metagenomes</taxon>
        <taxon>ecological metagenomes</taxon>
    </lineage>
</organism>
<evidence type="ECO:0000313" key="1">
    <source>
        <dbReference type="EMBL" id="VAW94848.1"/>
    </source>
</evidence>
<dbReference type="EMBL" id="UOFS01000019">
    <property type="protein sequence ID" value="VAW94848.1"/>
    <property type="molecule type" value="Genomic_DNA"/>
</dbReference>
<evidence type="ECO:0008006" key="2">
    <source>
        <dbReference type="Google" id="ProtNLM"/>
    </source>
</evidence>
<gene>
    <name evidence="1" type="ORF">MNBD_GAMMA22-1656</name>
</gene>
<proteinExistence type="predicted"/>
<sequence length="398" mass="45865">MKNYFKHKYNHAVLLACFVTPLQAAEWSGKITSEYRVFTESPSDSRQHGNNLSVSAEPEFYHEFEDKQSILIKLFTRWDEGDEQRSHSDVREFLWQKVADNWEVKVGIGKVYWGVTESQHLVDIINQTDLVESFDREEKLGQSLINLSLIQNWGNLDFFILPTFREQTYPGTKGRLRFTPSIDTSQAQYDSKDRDKHVDYAMRYFQSFDALDVGLSIFNGTTRDPRFTFGTNNQNQVVLIPFYDLITQTGLDVQATLDSWLLKLEWIHRSGQGSAFNAATGGFEYTLYGILDGDTDLGLLMEYLYDERGNAATTPFDNDILLGARFAFNDTQSTDLLIGFISDLDNVNPSVSLEASRRLTDHFKLNIEGRIFKETTATDLINAFRNDDYIQLELEYYF</sequence>
<accession>A0A3B0ZN31</accession>
<dbReference type="AlphaFoldDB" id="A0A3B0ZN31"/>
<name>A0A3B0ZN31_9ZZZZ</name>